<evidence type="ECO:0000256" key="3">
    <source>
        <dbReference type="ARBA" id="ARBA00022692"/>
    </source>
</evidence>
<dbReference type="PANTHER" id="PTHR23501:SF177">
    <property type="entry name" value="MAJOR FACILITATOR SUPERFAMILY (MFS) PROFILE DOMAIN-CONTAINING PROTEIN-RELATED"/>
    <property type="match status" value="1"/>
</dbReference>
<evidence type="ECO:0000313" key="7">
    <source>
        <dbReference type="EMBL" id="KAK2593055.1"/>
    </source>
</evidence>
<comment type="subcellular location">
    <subcellularLocation>
        <location evidence="1">Membrane</location>
        <topology evidence="1">Multi-pass membrane protein</topology>
    </subcellularLocation>
</comment>
<protein>
    <submittedName>
        <fullName evidence="7">Uncharacterized protein</fullName>
    </submittedName>
</protein>
<gene>
    <name evidence="7" type="ORF">QQS21_009263</name>
</gene>
<keyword evidence="2" id="KW-0813">Transport</keyword>
<accession>A0AAJ0FXY9</accession>
<evidence type="ECO:0000256" key="1">
    <source>
        <dbReference type="ARBA" id="ARBA00004141"/>
    </source>
</evidence>
<evidence type="ECO:0000256" key="5">
    <source>
        <dbReference type="ARBA" id="ARBA00023136"/>
    </source>
</evidence>
<proteinExistence type="predicted"/>
<dbReference type="GO" id="GO:0022857">
    <property type="term" value="F:transmembrane transporter activity"/>
    <property type="evidence" value="ECO:0007669"/>
    <property type="project" value="TreeGrafter"/>
</dbReference>
<comment type="caution">
    <text evidence="7">The sequence shown here is derived from an EMBL/GenBank/DDBJ whole genome shotgun (WGS) entry which is preliminary data.</text>
</comment>
<keyword evidence="8" id="KW-1185">Reference proteome</keyword>
<evidence type="ECO:0000313" key="8">
    <source>
        <dbReference type="Proteomes" id="UP001251528"/>
    </source>
</evidence>
<feature type="transmembrane region" description="Helical" evidence="6">
    <location>
        <begin position="88"/>
        <end position="112"/>
    </location>
</feature>
<evidence type="ECO:0000256" key="4">
    <source>
        <dbReference type="ARBA" id="ARBA00022989"/>
    </source>
</evidence>
<feature type="transmembrane region" description="Helical" evidence="6">
    <location>
        <begin position="200"/>
        <end position="217"/>
    </location>
</feature>
<keyword evidence="5 6" id="KW-0472">Membrane</keyword>
<keyword evidence="4 6" id="KW-1133">Transmembrane helix</keyword>
<dbReference type="GO" id="GO:0005886">
    <property type="term" value="C:plasma membrane"/>
    <property type="evidence" value="ECO:0007669"/>
    <property type="project" value="TreeGrafter"/>
</dbReference>
<evidence type="ECO:0000256" key="6">
    <source>
        <dbReference type="SAM" id="Phobius"/>
    </source>
</evidence>
<keyword evidence="3 6" id="KW-0812">Transmembrane</keyword>
<dbReference type="Proteomes" id="UP001251528">
    <property type="component" value="Unassembled WGS sequence"/>
</dbReference>
<dbReference type="EMBL" id="JASWJB010000231">
    <property type="protein sequence ID" value="KAK2593055.1"/>
    <property type="molecule type" value="Genomic_DNA"/>
</dbReference>
<dbReference type="InterPro" id="IPR036259">
    <property type="entry name" value="MFS_trans_sf"/>
</dbReference>
<feature type="transmembrane region" description="Helical" evidence="6">
    <location>
        <begin position="58"/>
        <end position="76"/>
    </location>
</feature>
<dbReference type="PANTHER" id="PTHR23501">
    <property type="entry name" value="MAJOR FACILITATOR SUPERFAMILY"/>
    <property type="match status" value="1"/>
</dbReference>
<name>A0AAJ0FXY9_9HYPO</name>
<dbReference type="AlphaFoldDB" id="A0AAJ0FXY9"/>
<organism evidence="7 8">
    <name type="scientific">Conoideocrella luteorostrata</name>
    <dbReference type="NCBI Taxonomy" id="1105319"/>
    <lineage>
        <taxon>Eukaryota</taxon>
        <taxon>Fungi</taxon>
        <taxon>Dikarya</taxon>
        <taxon>Ascomycota</taxon>
        <taxon>Pezizomycotina</taxon>
        <taxon>Sordariomycetes</taxon>
        <taxon>Hypocreomycetidae</taxon>
        <taxon>Hypocreales</taxon>
        <taxon>Clavicipitaceae</taxon>
        <taxon>Conoideocrella</taxon>
    </lineage>
</organism>
<sequence length="273" mass="29478">MGEQAFIIPRTLKKRRILANQLVVFFNSGGLFVLIYYLSIYFQSVLGDALLQSGVHNLPFLISGIFSVLSGFALSMTNQFIPFMAGRAAFSAVGGGLIYTFTPAIAVAKWVAYQILAGASTGFLSQIPIMANTAGVARWRVVFSAAQSACGNVLLRRIGETDPGVSATKILSVDVAELRKYFSEQQLPGIIEAYMDTLKAAFALVTALLALSVPLSLPRWEKLRQKNPKTQFWSAFVPVVSSNVHGSSPIRSFASSHLTRLCSSESSQATGLT</sequence>
<reference evidence="7" key="1">
    <citation type="submission" date="2023-06" db="EMBL/GenBank/DDBJ databases">
        <title>Conoideocrella luteorostrata (Hypocreales: Clavicipitaceae), a potential biocontrol fungus for elongate hemlock scale in United States Christmas tree production areas.</title>
        <authorList>
            <person name="Barrett H."/>
            <person name="Lovett B."/>
            <person name="Macias A.M."/>
            <person name="Stajich J.E."/>
            <person name="Kasson M.T."/>
        </authorList>
    </citation>
    <scope>NUCLEOTIDE SEQUENCE</scope>
    <source>
        <strain evidence="7">ARSEF 14590</strain>
    </source>
</reference>
<feature type="transmembrane region" description="Helical" evidence="6">
    <location>
        <begin position="17"/>
        <end position="38"/>
    </location>
</feature>
<evidence type="ECO:0000256" key="2">
    <source>
        <dbReference type="ARBA" id="ARBA00022448"/>
    </source>
</evidence>
<dbReference type="SUPFAM" id="SSF103473">
    <property type="entry name" value="MFS general substrate transporter"/>
    <property type="match status" value="1"/>
</dbReference>